<protein>
    <submittedName>
        <fullName evidence="1">Uncharacterized protein</fullName>
    </submittedName>
</protein>
<evidence type="ECO:0000313" key="1">
    <source>
        <dbReference type="EMBL" id="CAL1568976.1"/>
    </source>
</evidence>
<reference evidence="1 2" key="1">
    <citation type="submission" date="2024-04" db="EMBL/GenBank/DDBJ databases">
        <authorList>
            <person name="Waldvogel A.-M."/>
            <person name="Schoenle A."/>
        </authorList>
    </citation>
    <scope>NUCLEOTIDE SEQUENCE [LARGE SCALE GENOMIC DNA]</scope>
</reference>
<name>A0AAV2IXL4_KNICA</name>
<organism evidence="1 2">
    <name type="scientific">Knipowitschia caucasica</name>
    <name type="common">Caucasian dwarf goby</name>
    <name type="synonym">Pomatoschistus caucasicus</name>
    <dbReference type="NCBI Taxonomy" id="637954"/>
    <lineage>
        <taxon>Eukaryota</taxon>
        <taxon>Metazoa</taxon>
        <taxon>Chordata</taxon>
        <taxon>Craniata</taxon>
        <taxon>Vertebrata</taxon>
        <taxon>Euteleostomi</taxon>
        <taxon>Actinopterygii</taxon>
        <taxon>Neopterygii</taxon>
        <taxon>Teleostei</taxon>
        <taxon>Neoteleostei</taxon>
        <taxon>Acanthomorphata</taxon>
        <taxon>Gobiaria</taxon>
        <taxon>Gobiiformes</taxon>
        <taxon>Gobioidei</taxon>
        <taxon>Gobiidae</taxon>
        <taxon>Gobiinae</taxon>
        <taxon>Knipowitschia</taxon>
    </lineage>
</organism>
<dbReference type="AlphaFoldDB" id="A0AAV2IXL4"/>
<dbReference type="Proteomes" id="UP001497482">
    <property type="component" value="Chromosome 1"/>
</dbReference>
<sequence length="139" mass="15907">MCRKAMDLKPKHHFKSELRRIVGPRLGLRLLRVAVEQDTGLTHWRSSLLVNSTALKKYLYKAKKRAHLAKLAKHVSEGENMEEMPSLPYRHAANNEISTHNTARCGRIQTIVRNGPCVTRGGTMTENAKKRLVLYRGRH</sequence>
<keyword evidence="2" id="KW-1185">Reference proteome</keyword>
<evidence type="ECO:0000313" key="2">
    <source>
        <dbReference type="Proteomes" id="UP001497482"/>
    </source>
</evidence>
<proteinExistence type="predicted"/>
<gene>
    <name evidence="1" type="ORF">KC01_LOCUS1494</name>
</gene>
<dbReference type="EMBL" id="OZ035823">
    <property type="protein sequence ID" value="CAL1568976.1"/>
    <property type="molecule type" value="Genomic_DNA"/>
</dbReference>
<accession>A0AAV2IXL4</accession>